<evidence type="ECO:0000256" key="6">
    <source>
        <dbReference type="PIRSR" id="PIRSR000915-1"/>
    </source>
</evidence>
<dbReference type="Pfam" id="PF13344">
    <property type="entry name" value="Hydrolase_6"/>
    <property type="match status" value="1"/>
</dbReference>
<dbReference type="InterPro" id="IPR006357">
    <property type="entry name" value="HAD-SF_hydro_IIA"/>
</dbReference>
<feature type="binding site" evidence="8">
    <location>
        <position position="224"/>
    </location>
    <ligand>
        <name>Mg(2+)</name>
        <dbReference type="ChEBI" id="CHEBI:18420"/>
    </ligand>
</feature>
<evidence type="ECO:0000313" key="9">
    <source>
        <dbReference type="EMBL" id="GJJ14620.1"/>
    </source>
</evidence>
<comment type="catalytic activity">
    <reaction evidence="2 5">
        <text>4-nitrophenyl phosphate + H2O = 4-nitrophenol + phosphate + H(+)</text>
        <dbReference type="Rhea" id="RHEA:21664"/>
        <dbReference type="ChEBI" id="CHEBI:15377"/>
        <dbReference type="ChEBI" id="CHEBI:15378"/>
        <dbReference type="ChEBI" id="CHEBI:43474"/>
        <dbReference type="ChEBI" id="CHEBI:57917"/>
        <dbReference type="ChEBI" id="CHEBI:61146"/>
        <dbReference type="EC" id="3.1.3.41"/>
    </reaction>
</comment>
<dbReference type="Gene3D" id="3.40.50.1000">
    <property type="entry name" value="HAD superfamily/HAD-like"/>
    <property type="match status" value="2"/>
</dbReference>
<feature type="active site" description="Nucleophile" evidence="6">
    <location>
        <position position="25"/>
    </location>
</feature>
<dbReference type="EC" id="3.1.3.41" evidence="3 5"/>
<keyword evidence="1 5" id="KW-0378">Hydrolase</keyword>
<evidence type="ECO:0000256" key="5">
    <source>
        <dbReference type="PIRNR" id="PIRNR000915"/>
    </source>
</evidence>
<dbReference type="AlphaFoldDB" id="A0AAV5ARV6"/>
<dbReference type="Pfam" id="PF13242">
    <property type="entry name" value="Hydrolase_like"/>
    <property type="match status" value="1"/>
</dbReference>
<feature type="binding site" evidence="8">
    <location>
        <position position="25"/>
    </location>
    <ligand>
        <name>Mg(2+)</name>
        <dbReference type="ChEBI" id="CHEBI:18420"/>
    </ligand>
</feature>
<accession>A0AAV5ARV6</accession>
<evidence type="ECO:0000256" key="3">
    <source>
        <dbReference type="ARBA" id="ARBA00066659"/>
    </source>
</evidence>
<reference evidence="9" key="1">
    <citation type="submission" date="2021-10" db="EMBL/GenBank/DDBJ databases">
        <title>De novo Genome Assembly of Clathrus columnatus (Basidiomycota, Fungi) Using Illumina and Nanopore Sequence Data.</title>
        <authorList>
            <person name="Ogiso-Tanaka E."/>
            <person name="Itagaki H."/>
            <person name="Hosoya T."/>
            <person name="Hosaka K."/>
        </authorList>
    </citation>
    <scope>NUCLEOTIDE SEQUENCE</scope>
    <source>
        <strain evidence="9">MO-923</strain>
    </source>
</reference>
<dbReference type="SUPFAM" id="SSF56784">
    <property type="entry name" value="HAD-like"/>
    <property type="match status" value="1"/>
</dbReference>
<dbReference type="GO" id="GO:0008967">
    <property type="term" value="F:phosphoglycolate phosphatase activity"/>
    <property type="evidence" value="ECO:0007669"/>
    <property type="project" value="TreeGrafter"/>
</dbReference>
<dbReference type="PANTHER" id="PTHR19288:SF46">
    <property type="entry name" value="HALOACID DEHALOGENASE-LIKE HYDROLASE DOMAIN-CONTAINING PROTEIN 2"/>
    <property type="match status" value="1"/>
</dbReference>
<comment type="caution">
    <text evidence="9">The sequence shown here is derived from an EMBL/GenBank/DDBJ whole genome shotgun (WGS) entry which is preliminary data.</text>
</comment>
<evidence type="ECO:0000256" key="2">
    <source>
        <dbReference type="ARBA" id="ARBA00050247"/>
    </source>
</evidence>
<dbReference type="Proteomes" id="UP001050691">
    <property type="component" value="Unassembled WGS sequence"/>
</dbReference>
<dbReference type="FunFam" id="3.40.50.1000:FF:000039">
    <property type="entry name" value="Phosphoglycolate phosphatase"/>
    <property type="match status" value="1"/>
</dbReference>
<proteinExistence type="predicted"/>
<gene>
    <name evidence="9" type="ORF">Clacol_008886</name>
</gene>
<evidence type="ECO:0000256" key="7">
    <source>
        <dbReference type="PIRSR" id="PIRSR000915-2"/>
    </source>
</evidence>
<organism evidence="9 10">
    <name type="scientific">Clathrus columnatus</name>
    <dbReference type="NCBI Taxonomy" id="1419009"/>
    <lineage>
        <taxon>Eukaryota</taxon>
        <taxon>Fungi</taxon>
        <taxon>Dikarya</taxon>
        <taxon>Basidiomycota</taxon>
        <taxon>Agaricomycotina</taxon>
        <taxon>Agaricomycetes</taxon>
        <taxon>Phallomycetidae</taxon>
        <taxon>Phallales</taxon>
        <taxon>Clathraceae</taxon>
        <taxon>Clathrus</taxon>
    </lineage>
</organism>
<feature type="binding site" evidence="8">
    <location>
        <position position="23"/>
    </location>
    <ligand>
        <name>Mg(2+)</name>
        <dbReference type="ChEBI" id="CHEBI:18420"/>
    </ligand>
</feature>
<sequence length="285" mass="31722">MQNLISREDYDRLILDYDTWLFDCDGVIWHGDHLIEGAIEVLNYLRRQKKHIIFVTNNATKSRQSYKKKFDKLGVQADVLPKNKKVYVIGETGIEEELAEEGYQYLGGTDPEDNTLKPFKIENFTPDLDVGAVVCGLDTSINYTKYCKAYQYLRNNDCLFVATNEDSTYPAGGGILPGGGSIMAPLVLASKRKPVATGKPNTTMLDCIRAKHNFDPKRSIMIGDRLETDIEFGKKGGLSTLLVLTGITSKEDLQQSDIPQDRIPDFVTPSLGDLRILVSKGSSSS</sequence>
<dbReference type="InterPro" id="IPR036412">
    <property type="entry name" value="HAD-like_sf"/>
</dbReference>
<protein>
    <recommendedName>
        <fullName evidence="4 5">4-nitrophenylphosphatase</fullName>
        <shortName evidence="5">PNPPase</shortName>
        <ecNumber evidence="3 5">3.1.3.41</ecNumber>
    </recommendedName>
</protein>
<dbReference type="GO" id="GO:0004035">
    <property type="term" value="F:alkaline phosphatase activity"/>
    <property type="evidence" value="ECO:0007669"/>
    <property type="project" value="TreeGrafter"/>
</dbReference>
<evidence type="ECO:0000256" key="8">
    <source>
        <dbReference type="PIRSR" id="PIRSR000915-3"/>
    </source>
</evidence>
<feature type="active site" description="Nucleophile" evidence="6">
    <location>
        <position position="23"/>
    </location>
</feature>
<name>A0AAV5ARV6_9AGAM</name>
<dbReference type="NCBIfam" id="TIGR01452">
    <property type="entry name" value="PGP_euk"/>
    <property type="match status" value="1"/>
</dbReference>
<evidence type="ECO:0000256" key="4">
    <source>
        <dbReference type="ARBA" id="ARBA00069197"/>
    </source>
</evidence>
<keyword evidence="8" id="KW-0479">Metal-binding</keyword>
<keyword evidence="8" id="KW-0460">Magnesium</keyword>
<dbReference type="PANTHER" id="PTHR19288">
    <property type="entry name" value="4-NITROPHENYLPHOSPHATASE-RELATED"/>
    <property type="match status" value="1"/>
</dbReference>
<keyword evidence="10" id="KW-1185">Reference proteome</keyword>
<dbReference type="GO" id="GO:0046872">
    <property type="term" value="F:metal ion binding"/>
    <property type="evidence" value="ECO:0007669"/>
    <property type="project" value="UniProtKB-KW"/>
</dbReference>
<dbReference type="GO" id="GO:0005737">
    <property type="term" value="C:cytoplasm"/>
    <property type="evidence" value="ECO:0007669"/>
    <property type="project" value="TreeGrafter"/>
</dbReference>
<feature type="binding site" evidence="7">
    <location>
        <position position="199"/>
    </location>
    <ligand>
        <name>substrate</name>
    </ligand>
</feature>
<dbReference type="InterPro" id="IPR023214">
    <property type="entry name" value="HAD_sf"/>
</dbReference>
<comment type="cofactor">
    <cofactor evidence="8">
        <name>Mg(2+)</name>
        <dbReference type="ChEBI" id="CHEBI:18420"/>
    </cofactor>
    <text evidence="8">Divalent metal ions. Mg(2+) is the most effective.</text>
</comment>
<dbReference type="EMBL" id="BPWL01000010">
    <property type="protein sequence ID" value="GJJ14620.1"/>
    <property type="molecule type" value="Genomic_DNA"/>
</dbReference>
<evidence type="ECO:0000313" key="10">
    <source>
        <dbReference type="Proteomes" id="UP001050691"/>
    </source>
</evidence>
<dbReference type="InterPro" id="IPR006349">
    <property type="entry name" value="PGP_euk"/>
</dbReference>
<evidence type="ECO:0000256" key="1">
    <source>
        <dbReference type="ARBA" id="ARBA00022801"/>
    </source>
</evidence>
<dbReference type="PIRSF" id="PIRSF000915">
    <property type="entry name" value="PGP-type_phosphatase"/>
    <property type="match status" value="1"/>
</dbReference>